<evidence type="ECO:0000313" key="1">
    <source>
        <dbReference type="EMBL" id="KAB8245769.1"/>
    </source>
</evidence>
<dbReference type="Proteomes" id="UP000325434">
    <property type="component" value="Unassembled WGS sequence"/>
</dbReference>
<proteinExistence type="predicted"/>
<accession>A0A5N6GX54</accession>
<gene>
    <name evidence="1" type="ORF">BDV35DRAFT_246047</name>
</gene>
<organism evidence="1">
    <name type="scientific">Aspergillus flavus</name>
    <dbReference type="NCBI Taxonomy" id="5059"/>
    <lineage>
        <taxon>Eukaryota</taxon>
        <taxon>Fungi</taxon>
        <taxon>Dikarya</taxon>
        <taxon>Ascomycota</taxon>
        <taxon>Pezizomycotina</taxon>
        <taxon>Eurotiomycetes</taxon>
        <taxon>Eurotiomycetidae</taxon>
        <taxon>Eurotiales</taxon>
        <taxon>Aspergillaceae</taxon>
        <taxon>Aspergillus</taxon>
        <taxon>Aspergillus subgen. Circumdati</taxon>
    </lineage>
</organism>
<sequence>MGGMVVGFYGTSMDSMELQHSVNPWLGADVDLRATCSVCTGPDQTPELGKTAQIQKEIIITLNKGLFITYCYIHIAGGGGCLYSVVLLDLETATRTRLDSTIYLEANRPDQDLQPFSFLLSSRAYS</sequence>
<protein>
    <submittedName>
        <fullName evidence="1">Uncharacterized protein</fullName>
    </submittedName>
</protein>
<dbReference type="EMBL" id="ML734608">
    <property type="protein sequence ID" value="KAB8245769.1"/>
    <property type="molecule type" value="Genomic_DNA"/>
</dbReference>
<reference evidence="1" key="1">
    <citation type="submission" date="2019-04" db="EMBL/GenBank/DDBJ databases">
        <title>Friends and foes A comparative genomics study of 23 Aspergillus species from section Flavi.</title>
        <authorList>
            <consortium name="DOE Joint Genome Institute"/>
            <person name="Kjaerbolling I."/>
            <person name="Vesth T."/>
            <person name="Frisvad J.C."/>
            <person name="Nybo J.L."/>
            <person name="Theobald S."/>
            <person name="Kildgaard S."/>
            <person name="Isbrandt T."/>
            <person name="Kuo A."/>
            <person name="Sato A."/>
            <person name="Lyhne E.K."/>
            <person name="Kogle M.E."/>
            <person name="Wiebenga A."/>
            <person name="Kun R.S."/>
            <person name="Lubbers R.J."/>
            <person name="Makela M.R."/>
            <person name="Barry K."/>
            <person name="Chovatia M."/>
            <person name="Clum A."/>
            <person name="Daum C."/>
            <person name="Haridas S."/>
            <person name="He G."/>
            <person name="LaButti K."/>
            <person name="Lipzen A."/>
            <person name="Mondo S."/>
            <person name="Riley R."/>
            <person name="Salamov A."/>
            <person name="Simmons B.A."/>
            <person name="Magnuson J.K."/>
            <person name="Henrissat B."/>
            <person name="Mortensen U.H."/>
            <person name="Larsen T.O."/>
            <person name="Devries R.P."/>
            <person name="Grigoriev I.V."/>
            <person name="Machida M."/>
            <person name="Baker S.E."/>
            <person name="Andersen M.R."/>
        </authorList>
    </citation>
    <scope>NUCLEOTIDE SEQUENCE [LARGE SCALE GENOMIC DNA]</scope>
    <source>
        <strain evidence="1">CBS 121.62</strain>
    </source>
</reference>
<name>A0A5N6GX54_ASPFL</name>
<dbReference type="AlphaFoldDB" id="A0A5N6GX54"/>